<comment type="caution">
    <text evidence="1">The sequence shown here is derived from an EMBL/GenBank/DDBJ whole genome shotgun (WGS) entry which is preliminary data.</text>
</comment>
<protein>
    <recommendedName>
        <fullName evidence="3">Damage-control phosphatase ARMT1-like metal-binding domain-containing protein</fullName>
    </recommendedName>
</protein>
<keyword evidence="2" id="KW-1185">Reference proteome</keyword>
<evidence type="ECO:0000313" key="1">
    <source>
        <dbReference type="EMBL" id="OIQ51376.1"/>
    </source>
</evidence>
<dbReference type="EMBL" id="LKAQ01000004">
    <property type="protein sequence ID" value="OIQ51376.1"/>
    <property type="molecule type" value="Genomic_DNA"/>
</dbReference>
<accession>A0A1J5N986</accession>
<sequence>MGLAKEFDSVLDIKYGLDPALDALLLHFMSENHLEYTIDPLKNASEEQMRFMVALEEGEFYAPCSDWMFTMLLDQRLPDRLLEKYLEQWKRFLHLSRDFCSDRKMARRFIQLARHKFRMVLASPILMPSRLMKWFITIFMTQSGIDDPYLHIRRGLNRRAAEMVESPVFDEMVHGSPVDIDVGVRTDDLRNRLDRLEIERLMRIATFTDHWNPEMFSLDGLRASGLAEEVREGSDLLNPMFERLGKDGEQRRRILYLPNRAGGILFDLKVVKALLRLGHRVVMALKEGFYFDHPTFWDRDSDLELAQAFEGAHFVSEDKLSKNELLAVMARHPFLVISDGTREKFNPYRTSVTFARAWKECDLILAKGEDTYDRLILNSHEFTRDILSFRRDERGEFHVHFRPKPERVLIFSEQYISGKAEEIIREMRQARARGETVMFYSGIIGSVPGQTKEAIEVITTYVNHLRGQLDDVYIINPGEHFEEGMDADDLMFMWEKVQRSGYINVWRFQTYFDIEKSFELMGRKVPPVWTGKDSTYSTGCTKEMHIALDVQRAHPELQIIGPNPEKFFRRREYGVGKFCDVAIDSCG</sequence>
<reference evidence="1 2" key="1">
    <citation type="submission" date="2015-09" db="EMBL/GenBank/DDBJ databases">
        <title>Genome of Desulfovibrio dechloracetivorans BerOc1, a mercury methylating strain isolated from highly hydrocarbons and metals contaminated coastal sediments.</title>
        <authorList>
            <person name="Goni Urriza M."/>
            <person name="Gassie C."/>
            <person name="Bouchez O."/>
            <person name="Klopp C."/>
            <person name="Ranchou-Peyruse A."/>
            <person name="Remy G."/>
        </authorList>
    </citation>
    <scope>NUCLEOTIDE SEQUENCE [LARGE SCALE GENOMIC DNA]</scope>
    <source>
        <strain evidence="1 2">BerOc1</strain>
    </source>
</reference>
<dbReference type="RefSeq" id="WP_084641653.1">
    <property type="nucleotide sequence ID" value="NZ_LKAQ01000004.1"/>
</dbReference>
<gene>
    <name evidence="1" type="ORF">BerOc1_03327</name>
</gene>
<proteinExistence type="predicted"/>
<evidence type="ECO:0000313" key="2">
    <source>
        <dbReference type="Proteomes" id="UP000181901"/>
    </source>
</evidence>
<name>A0A1J5N986_9BACT</name>
<evidence type="ECO:0008006" key="3">
    <source>
        <dbReference type="Google" id="ProtNLM"/>
    </source>
</evidence>
<dbReference type="Gene3D" id="3.40.50.10880">
    <property type="entry name" value="Uncharacterised protein PF01937, DUF89, domain 3"/>
    <property type="match status" value="1"/>
</dbReference>
<dbReference type="InterPro" id="IPR036075">
    <property type="entry name" value="ARMT-1-like_metal-bd_sf"/>
</dbReference>
<dbReference type="AlphaFoldDB" id="A0A1J5N986"/>
<dbReference type="OrthoDB" id="5409427at2"/>
<dbReference type="SUPFAM" id="SSF111321">
    <property type="entry name" value="AF1104-like"/>
    <property type="match status" value="1"/>
</dbReference>
<organism evidence="1 2">
    <name type="scientific">Pseudodesulfovibrio hydrargyri</name>
    <dbReference type="NCBI Taxonomy" id="2125990"/>
    <lineage>
        <taxon>Bacteria</taxon>
        <taxon>Pseudomonadati</taxon>
        <taxon>Thermodesulfobacteriota</taxon>
        <taxon>Desulfovibrionia</taxon>
        <taxon>Desulfovibrionales</taxon>
        <taxon>Desulfovibrionaceae</taxon>
    </lineage>
</organism>
<dbReference type="Proteomes" id="UP000181901">
    <property type="component" value="Unassembled WGS sequence"/>
</dbReference>